<keyword evidence="2" id="KW-1185">Reference proteome</keyword>
<dbReference type="Proteomes" id="UP001235840">
    <property type="component" value="Unassembled WGS sequence"/>
</dbReference>
<comment type="caution">
    <text evidence="1">The sequence shown here is derived from an EMBL/GenBank/DDBJ whole genome shotgun (WGS) entry which is preliminary data.</text>
</comment>
<organism evidence="1 2">
    <name type="scientific">Caldalkalibacillus horti</name>
    <dbReference type="NCBI Taxonomy" id="77523"/>
    <lineage>
        <taxon>Bacteria</taxon>
        <taxon>Bacillati</taxon>
        <taxon>Bacillota</taxon>
        <taxon>Bacilli</taxon>
        <taxon>Bacillales</taxon>
        <taxon>Bacillaceae</taxon>
        <taxon>Caldalkalibacillus</taxon>
    </lineage>
</organism>
<dbReference type="RefSeq" id="WP_307398211.1">
    <property type="nucleotide sequence ID" value="NZ_BAAADK010000040.1"/>
</dbReference>
<gene>
    <name evidence="1" type="ORF">J2S11_004426</name>
</gene>
<dbReference type="PANTHER" id="PTHR34352">
    <property type="entry name" value="PROTEIN YHFA"/>
    <property type="match status" value="1"/>
</dbReference>
<proteinExistence type="predicted"/>
<protein>
    <submittedName>
        <fullName evidence="1">OsmC-like protein</fullName>
    </submittedName>
</protein>
<dbReference type="Pfam" id="PF02566">
    <property type="entry name" value="OsmC"/>
    <property type="match status" value="1"/>
</dbReference>
<dbReference type="EMBL" id="JAUSTY010000033">
    <property type="protein sequence ID" value="MDQ0168464.1"/>
    <property type="molecule type" value="Genomic_DNA"/>
</dbReference>
<accession>A0ABT9W5E1</accession>
<dbReference type="Gene3D" id="3.30.300.20">
    <property type="match status" value="1"/>
</dbReference>
<dbReference type="InterPro" id="IPR015946">
    <property type="entry name" value="KH_dom-like_a/b"/>
</dbReference>
<dbReference type="SUPFAM" id="SSF82784">
    <property type="entry name" value="OsmC-like"/>
    <property type="match status" value="1"/>
</dbReference>
<dbReference type="PANTHER" id="PTHR34352:SF1">
    <property type="entry name" value="PROTEIN YHFA"/>
    <property type="match status" value="1"/>
</dbReference>
<name>A0ABT9W5E1_9BACI</name>
<dbReference type="InterPro" id="IPR036102">
    <property type="entry name" value="OsmC/Ohrsf"/>
</dbReference>
<dbReference type="InterPro" id="IPR003718">
    <property type="entry name" value="OsmC/Ohr_fam"/>
</dbReference>
<evidence type="ECO:0000313" key="1">
    <source>
        <dbReference type="EMBL" id="MDQ0168464.1"/>
    </source>
</evidence>
<sequence length="130" mass="13891">MVTIEVGKESNGNYLIQNDQGFSSVGLNAPGGEEGLTPIELICSSLGLCVAIAIKTIIKRDGLEMESLKVEVGATKAQGSPSRVEHFQINVHLEGVFDEARKKKLITSAKRGCTIGHTLERGATIDLEIV</sequence>
<evidence type="ECO:0000313" key="2">
    <source>
        <dbReference type="Proteomes" id="UP001235840"/>
    </source>
</evidence>
<reference evidence="1 2" key="1">
    <citation type="submission" date="2023-07" db="EMBL/GenBank/DDBJ databases">
        <title>Genomic Encyclopedia of Type Strains, Phase IV (KMG-IV): sequencing the most valuable type-strain genomes for metagenomic binning, comparative biology and taxonomic classification.</title>
        <authorList>
            <person name="Goeker M."/>
        </authorList>
    </citation>
    <scope>NUCLEOTIDE SEQUENCE [LARGE SCALE GENOMIC DNA]</scope>
    <source>
        <strain evidence="1 2">DSM 12751</strain>
    </source>
</reference>